<gene>
    <name evidence="3" type="ORF">B2J93_4802</name>
</gene>
<dbReference type="InterPro" id="IPR009210">
    <property type="entry name" value="ASCC1"/>
</dbReference>
<reference evidence="3 4" key="1">
    <citation type="submission" date="2017-04" db="EMBL/GenBank/DDBJ databases">
        <title>Draft genome sequence of Marssonina coronaria NL1: causal agent of apple blotch.</title>
        <authorList>
            <person name="Cheng Q."/>
        </authorList>
    </citation>
    <scope>NUCLEOTIDE SEQUENCE [LARGE SCALE GENOMIC DNA]</scope>
    <source>
        <strain evidence="3 4">NL1</strain>
    </source>
</reference>
<organism evidence="3 4">
    <name type="scientific">Diplocarpon coronariae</name>
    <dbReference type="NCBI Taxonomy" id="2795749"/>
    <lineage>
        <taxon>Eukaryota</taxon>
        <taxon>Fungi</taxon>
        <taxon>Dikarya</taxon>
        <taxon>Ascomycota</taxon>
        <taxon>Pezizomycotina</taxon>
        <taxon>Leotiomycetes</taxon>
        <taxon>Helotiales</taxon>
        <taxon>Drepanopezizaceae</taxon>
        <taxon>Diplocarpon</taxon>
    </lineage>
</organism>
<proteinExistence type="predicted"/>
<dbReference type="PANTHER" id="PTHR13360:SF1">
    <property type="entry name" value="ACTIVATING SIGNAL COINTEGRATOR 1 COMPLEX SUBUNIT 1"/>
    <property type="match status" value="1"/>
</dbReference>
<protein>
    <recommendedName>
        <fullName evidence="2">A-kinase anchor protein 7-like phosphoesterase domain-containing protein</fullName>
    </recommendedName>
</protein>
<sequence>MAPRPSASRLTHFLCIPLVTSTSRPQLQKTLSIFKDDAANCATSGRRFPSGIPPQAFRPLGTLNLSVGVMSLLSPERQEGALKILRQLNPTELLSSIKPADTRSDAESPGEKSQDTGQDPASLNITLKGLRSMQETSKTPALFAPSLDPDMRLYRFCQKLREVFGDFLVQDTRPLRLHAPILNTLYVPGKKTTKKRARKERLKLDATELIARYENFVWMEGVRVEKVAICKVGAQVRKGGQEEHEVVGEVELL</sequence>
<dbReference type="OrthoDB" id="277832at2759"/>
<keyword evidence="4" id="KW-1185">Reference proteome</keyword>
<dbReference type="EMBL" id="MZNU01000292">
    <property type="protein sequence ID" value="OWP01070.1"/>
    <property type="molecule type" value="Genomic_DNA"/>
</dbReference>
<name>A0A218Z0E1_9HELO</name>
<dbReference type="InParanoid" id="A0A218Z0E1"/>
<feature type="compositionally biased region" description="Basic and acidic residues" evidence="1">
    <location>
        <begin position="100"/>
        <end position="114"/>
    </location>
</feature>
<evidence type="ECO:0000313" key="3">
    <source>
        <dbReference type="EMBL" id="OWP01070.1"/>
    </source>
</evidence>
<dbReference type="GO" id="GO:0006355">
    <property type="term" value="P:regulation of DNA-templated transcription"/>
    <property type="evidence" value="ECO:0007669"/>
    <property type="project" value="TreeGrafter"/>
</dbReference>
<feature type="region of interest" description="Disordered" evidence="1">
    <location>
        <begin position="95"/>
        <end position="122"/>
    </location>
</feature>
<dbReference type="Proteomes" id="UP000242519">
    <property type="component" value="Unassembled WGS sequence"/>
</dbReference>
<evidence type="ECO:0000259" key="2">
    <source>
        <dbReference type="Pfam" id="PF10469"/>
    </source>
</evidence>
<dbReference type="AlphaFoldDB" id="A0A218Z0E1"/>
<evidence type="ECO:0000256" key="1">
    <source>
        <dbReference type="SAM" id="MobiDB-lite"/>
    </source>
</evidence>
<dbReference type="GO" id="GO:0005634">
    <property type="term" value="C:nucleus"/>
    <property type="evidence" value="ECO:0007669"/>
    <property type="project" value="TreeGrafter"/>
</dbReference>
<comment type="caution">
    <text evidence="3">The sequence shown here is derived from an EMBL/GenBank/DDBJ whole genome shotgun (WGS) entry which is preliminary data.</text>
</comment>
<dbReference type="PANTHER" id="PTHR13360">
    <property type="entry name" value="ACTIVATING SIGNAL COINTEGRATOR 1 COMPLEX SUBUNIT 1"/>
    <property type="match status" value="1"/>
</dbReference>
<dbReference type="Pfam" id="PF10469">
    <property type="entry name" value="AKAP7_NLS"/>
    <property type="match status" value="1"/>
</dbReference>
<dbReference type="GO" id="GO:0006307">
    <property type="term" value="P:DNA alkylation repair"/>
    <property type="evidence" value="ECO:0007669"/>
    <property type="project" value="InterPro"/>
</dbReference>
<accession>A0A218Z0E1</accession>
<feature type="domain" description="A-kinase anchor protein 7-like phosphoesterase" evidence="2">
    <location>
        <begin position="11"/>
        <end position="235"/>
    </location>
</feature>
<evidence type="ECO:0000313" key="4">
    <source>
        <dbReference type="Proteomes" id="UP000242519"/>
    </source>
</evidence>
<dbReference type="STRING" id="503106.A0A218Z0E1"/>
<dbReference type="InterPro" id="IPR019510">
    <property type="entry name" value="AKAP7-like_phosphoesterase"/>
</dbReference>
<dbReference type="Gene3D" id="3.90.1140.10">
    <property type="entry name" value="Cyclic phosphodiesterase"/>
    <property type="match status" value="1"/>
</dbReference>